<name>A0A1B2M0R6_9GAMM</name>
<dbReference type="InterPro" id="IPR036259">
    <property type="entry name" value="MFS_trans_sf"/>
</dbReference>
<dbReference type="KEGG" id="ala:BFG52_10745"/>
<keyword evidence="1" id="KW-0812">Transmembrane</keyword>
<feature type="transmembrane region" description="Helical" evidence="1">
    <location>
        <begin position="20"/>
        <end position="45"/>
    </location>
</feature>
<proteinExistence type="predicted"/>
<organism evidence="2 3">
    <name type="scientific">Acinetobacter larvae</name>
    <dbReference type="NCBI Taxonomy" id="1789224"/>
    <lineage>
        <taxon>Bacteria</taxon>
        <taxon>Pseudomonadati</taxon>
        <taxon>Pseudomonadota</taxon>
        <taxon>Gammaproteobacteria</taxon>
        <taxon>Moraxellales</taxon>
        <taxon>Moraxellaceae</taxon>
        <taxon>Acinetobacter</taxon>
    </lineage>
</organism>
<dbReference type="STRING" id="1789224.BFG52_10745"/>
<reference evidence="2 3" key="1">
    <citation type="submission" date="2016-08" db="EMBL/GenBank/DDBJ databases">
        <authorList>
            <person name="Seilhamer J.J."/>
        </authorList>
    </citation>
    <scope>NUCLEOTIDE SEQUENCE [LARGE SCALE GENOMIC DNA]</scope>
    <source>
        <strain evidence="2 3">BRTC-1</strain>
    </source>
</reference>
<protein>
    <recommendedName>
        <fullName evidence="4">Major facilitator superfamily (MFS) profile domain-containing protein</fullName>
    </recommendedName>
</protein>
<evidence type="ECO:0000256" key="1">
    <source>
        <dbReference type="SAM" id="Phobius"/>
    </source>
</evidence>
<sequence length="121" mass="13113">MFGFMLSLLALGYFMTQLNLYFTIALLCLWGGAAAILFIALQSYVIKTAQQHAQGAVAIYVAIFNASIGLGALGSAQLLRYLPFNHILQLLALGSILGLYCIRKAEQAHSVANHAISHRTD</sequence>
<keyword evidence="1" id="KW-1133">Transmembrane helix</keyword>
<dbReference type="SUPFAM" id="SSF103473">
    <property type="entry name" value="MFS general substrate transporter"/>
    <property type="match status" value="1"/>
</dbReference>
<accession>A0A1B2M0R6</accession>
<dbReference type="Proteomes" id="UP000093391">
    <property type="component" value="Chromosome"/>
</dbReference>
<evidence type="ECO:0000313" key="2">
    <source>
        <dbReference type="EMBL" id="AOA58780.1"/>
    </source>
</evidence>
<keyword evidence="1" id="KW-0472">Membrane</keyword>
<dbReference type="AlphaFoldDB" id="A0A1B2M0R6"/>
<dbReference type="EMBL" id="CP016895">
    <property type="protein sequence ID" value="AOA58780.1"/>
    <property type="molecule type" value="Genomic_DNA"/>
</dbReference>
<evidence type="ECO:0000313" key="3">
    <source>
        <dbReference type="Proteomes" id="UP000093391"/>
    </source>
</evidence>
<gene>
    <name evidence="2" type="ORF">BFG52_10745</name>
</gene>
<keyword evidence="3" id="KW-1185">Reference proteome</keyword>
<evidence type="ECO:0008006" key="4">
    <source>
        <dbReference type="Google" id="ProtNLM"/>
    </source>
</evidence>
<feature type="transmembrane region" description="Helical" evidence="1">
    <location>
        <begin position="57"/>
        <end position="78"/>
    </location>
</feature>
<feature type="transmembrane region" description="Helical" evidence="1">
    <location>
        <begin position="84"/>
        <end position="102"/>
    </location>
</feature>